<accession>A0A239HN23</accession>
<feature type="non-terminal residue" evidence="2">
    <location>
        <position position="1"/>
    </location>
</feature>
<feature type="compositionally biased region" description="Basic and acidic residues" evidence="1">
    <location>
        <begin position="56"/>
        <end position="68"/>
    </location>
</feature>
<evidence type="ECO:0000313" key="2">
    <source>
        <dbReference type="EMBL" id="SNS81654.1"/>
    </source>
</evidence>
<name>A0A239HN23_9ACTN</name>
<sequence length="84" mass="8740">QGLLARSYGITHTTLQIDPAPDDAVGESECVDVGHCTDPHGPHYLPPRGGQPASPRDAKRNRDDEGGGRVEGSGLTPQGPENTG</sequence>
<gene>
    <name evidence="2" type="ORF">SAMN05216276_10171</name>
</gene>
<reference evidence="2 3" key="1">
    <citation type="submission" date="2017-06" db="EMBL/GenBank/DDBJ databases">
        <authorList>
            <person name="Kim H.J."/>
            <person name="Triplett B.A."/>
        </authorList>
    </citation>
    <scope>NUCLEOTIDE SEQUENCE [LARGE SCALE GENOMIC DNA]</scope>
    <source>
        <strain evidence="2 3">CGMCC 4.2132</strain>
    </source>
</reference>
<feature type="region of interest" description="Disordered" evidence="1">
    <location>
        <begin position="16"/>
        <end position="84"/>
    </location>
</feature>
<organism evidence="2 3">
    <name type="scientific">Streptosporangium subroseum</name>
    <dbReference type="NCBI Taxonomy" id="106412"/>
    <lineage>
        <taxon>Bacteria</taxon>
        <taxon>Bacillati</taxon>
        <taxon>Actinomycetota</taxon>
        <taxon>Actinomycetes</taxon>
        <taxon>Streptosporangiales</taxon>
        <taxon>Streptosporangiaceae</taxon>
        <taxon>Streptosporangium</taxon>
    </lineage>
</organism>
<feature type="compositionally biased region" description="Polar residues" evidence="1">
    <location>
        <begin position="75"/>
        <end position="84"/>
    </location>
</feature>
<feature type="compositionally biased region" description="Acidic residues" evidence="1">
    <location>
        <begin position="20"/>
        <end position="30"/>
    </location>
</feature>
<keyword evidence="3" id="KW-1185">Reference proteome</keyword>
<proteinExistence type="predicted"/>
<dbReference type="EMBL" id="FZOD01000017">
    <property type="protein sequence ID" value="SNS81654.1"/>
    <property type="molecule type" value="Genomic_DNA"/>
</dbReference>
<dbReference type="AlphaFoldDB" id="A0A239HN23"/>
<evidence type="ECO:0000256" key="1">
    <source>
        <dbReference type="SAM" id="MobiDB-lite"/>
    </source>
</evidence>
<evidence type="ECO:0000313" key="3">
    <source>
        <dbReference type="Proteomes" id="UP000198282"/>
    </source>
</evidence>
<protein>
    <submittedName>
        <fullName evidence="2">Uncharacterized protein</fullName>
    </submittedName>
</protein>
<dbReference type="Proteomes" id="UP000198282">
    <property type="component" value="Unassembled WGS sequence"/>
</dbReference>